<name>A0ABT3WYE5_9CORY</name>
<keyword evidence="1" id="KW-0472">Membrane</keyword>
<feature type="transmembrane region" description="Helical" evidence="1">
    <location>
        <begin position="58"/>
        <end position="78"/>
    </location>
</feature>
<evidence type="ECO:0008006" key="4">
    <source>
        <dbReference type="Google" id="ProtNLM"/>
    </source>
</evidence>
<dbReference type="Proteomes" id="UP001081709">
    <property type="component" value="Unassembled WGS sequence"/>
</dbReference>
<organism evidence="2 3">
    <name type="scientific">Corynebacterium pygosceleis</name>
    <dbReference type="NCBI Taxonomy" id="2800406"/>
    <lineage>
        <taxon>Bacteria</taxon>
        <taxon>Bacillati</taxon>
        <taxon>Actinomycetota</taxon>
        <taxon>Actinomycetes</taxon>
        <taxon>Mycobacteriales</taxon>
        <taxon>Corynebacteriaceae</taxon>
        <taxon>Corynebacterium</taxon>
    </lineage>
</organism>
<keyword evidence="3" id="KW-1185">Reference proteome</keyword>
<proteinExistence type="predicted"/>
<sequence>MAYVKHPPTSEYRRARARARRGRIIVAVPVLLATLITTSATAASYVSSGHDLGDALTTFSILAFATGTFAAGLAIAAIGEHERAFEEVASIRDYYNEQLEREQREQLRALGIDPDLADYGSDQ</sequence>
<protein>
    <recommendedName>
        <fullName evidence="4">Secreted protein</fullName>
    </recommendedName>
</protein>
<reference evidence="2" key="1">
    <citation type="submission" date="2022-11" db="EMBL/GenBank/DDBJ databases">
        <title>Corynebacterium sp. isolated from Penguins.</title>
        <authorList>
            <person name="Sedlar K."/>
            <person name="Svec P."/>
        </authorList>
    </citation>
    <scope>NUCLEOTIDE SEQUENCE</scope>
    <source>
        <strain evidence="2">P7003</strain>
    </source>
</reference>
<evidence type="ECO:0000313" key="2">
    <source>
        <dbReference type="EMBL" id="MCX7445837.1"/>
    </source>
</evidence>
<evidence type="ECO:0000256" key="1">
    <source>
        <dbReference type="SAM" id="Phobius"/>
    </source>
</evidence>
<comment type="caution">
    <text evidence="2">The sequence shown here is derived from an EMBL/GenBank/DDBJ whole genome shotgun (WGS) entry which is preliminary data.</text>
</comment>
<keyword evidence="1" id="KW-0812">Transmembrane</keyword>
<dbReference type="RefSeq" id="WP_267186858.1">
    <property type="nucleotide sequence ID" value="NZ_JAPMKV010000010.1"/>
</dbReference>
<keyword evidence="1" id="KW-1133">Transmembrane helix</keyword>
<evidence type="ECO:0000313" key="3">
    <source>
        <dbReference type="Proteomes" id="UP001081709"/>
    </source>
</evidence>
<dbReference type="EMBL" id="JAPMKV010000010">
    <property type="protein sequence ID" value="MCX7445837.1"/>
    <property type="molecule type" value="Genomic_DNA"/>
</dbReference>
<gene>
    <name evidence="2" type="ORF">OS125_11400</name>
</gene>
<accession>A0ABT3WYE5</accession>